<evidence type="ECO:0000256" key="7">
    <source>
        <dbReference type="RuleBase" id="RU367016"/>
    </source>
</evidence>
<protein>
    <recommendedName>
        <fullName evidence="8">VTT domain-containing protein</fullName>
    </recommendedName>
</protein>
<reference evidence="9 10" key="1">
    <citation type="journal article" date="2016" name="Nat. Commun.">
        <title>Thousands of microbial genomes shed light on interconnected biogeochemical processes in an aquifer system.</title>
        <authorList>
            <person name="Anantharaman K."/>
            <person name="Brown C.T."/>
            <person name="Hug L.A."/>
            <person name="Sharon I."/>
            <person name="Castelle C.J."/>
            <person name="Probst A.J."/>
            <person name="Thomas B.C."/>
            <person name="Singh A."/>
            <person name="Wilkins M.J."/>
            <person name="Karaoz U."/>
            <person name="Brodie E.L."/>
            <person name="Williams K.H."/>
            <person name="Hubbard S.S."/>
            <person name="Banfield J.F."/>
        </authorList>
    </citation>
    <scope>NUCLEOTIDE SEQUENCE [LARGE SCALE GENOMIC DNA]</scope>
</reference>
<evidence type="ECO:0000256" key="6">
    <source>
        <dbReference type="ARBA" id="ARBA00023136"/>
    </source>
</evidence>
<evidence type="ECO:0000256" key="5">
    <source>
        <dbReference type="ARBA" id="ARBA00022989"/>
    </source>
</evidence>
<sequence length="217" mass="23560">MLDFLIASVQLDPIAIIKTGSYLGIALIVFAESGLLVGIFFPGDSLLFAAGLLSAAGFLALGPLIFFVVAAAIIGDSVGYWFGAHVGTGFFQRKDSRFFKQEYLKRTERFFQKYGGRAIILARFVPVVRTLAPVLAGIGSMTYKRFLSYNVVGGLLWGAGMILLGYSLGSIIPDSERYILPLSLVIIVISFLPILTSVMHEKNRANGVLSDNLNNEI</sequence>
<evidence type="ECO:0000256" key="4">
    <source>
        <dbReference type="ARBA" id="ARBA00022692"/>
    </source>
</evidence>
<dbReference type="InterPro" id="IPR032818">
    <property type="entry name" value="DedA-like"/>
</dbReference>
<dbReference type="PANTHER" id="PTHR30353:SF0">
    <property type="entry name" value="TRANSMEMBRANE PROTEIN"/>
    <property type="match status" value="1"/>
</dbReference>
<dbReference type="GO" id="GO:0005886">
    <property type="term" value="C:plasma membrane"/>
    <property type="evidence" value="ECO:0007669"/>
    <property type="project" value="UniProtKB-SubCell"/>
</dbReference>
<keyword evidence="3 7" id="KW-1003">Cell membrane</keyword>
<comment type="caution">
    <text evidence="9">The sequence shown here is derived from an EMBL/GenBank/DDBJ whole genome shotgun (WGS) entry which is preliminary data.</text>
</comment>
<feature type="transmembrane region" description="Helical" evidence="7">
    <location>
        <begin position="21"/>
        <end position="41"/>
    </location>
</feature>
<evidence type="ECO:0000259" key="8">
    <source>
        <dbReference type="Pfam" id="PF09335"/>
    </source>
</evidence>
<dbReference type="Pfam" id="PF09335">
    <property type="entry name" value="VTT_dom"/>
    <property type="match status" value="1"/>
</dbReference>
<dbReference type="AlphaFoldDB" id="A0A1F6DTQ7"/>
<gene>
    <name evidence="9" type="ORF">A3C94_03045</name>
</gene>
<feature type="transmembrane region" description="Helical" evidence="7">
    <location>
        <begin position="146"/>
        <end position="166"/>
    </location>
</feature>
<evidence type="ECO:0000256" key="2">
    <source>
        <dbReference type="ARBA" id="ARBA00010792"/>
    </source>
</evidence>
<accession>A0A1F6DTQ7</accession>
<keyword evidence="6 7" id="KW-0472">Membrane</keyword>
<feature type="transmembrane region" description="Helical" evidence="7">
    <location>
        <begin position="47"/>
        <end position="74"/>
    </location>
</feature>
<keyword evidence="4 7" id="KW-0812">Transmembrane</keyword>
<proteinExistence type="inferred from homology"/>
<dbReference type="STRING" id="1798496.A3C94_03045"/>
<dbReference type="PANTHER" id="PTHR30353">
    <property type="entry name" value="INNER MEMBRANE PROTEIN DEDA-RELATED"/>
    <property type="match status" value="1"/>
</dbReference>
<comment type="subcellular location">
    <subcellularLocation>
        <location evidence="1 7">Cell membrane</location>
        <topology evidence="1 7">Multi-pass membrane protein</topology>
    </subcellularLocation>
</comment>
<organism evidence="9 10">
    <name type="scientific">Candidatus Kaiserbacteria bacterium RIFCSPHIGHO2_02_FULL_55_17</name>
    <dbReference type="NCBI Taxonomy" id="1798496"/>
    <lineage>
        <taxon>Bacteria</taxon>
        <taxon>Candidatus Kaiseribacteriota</taxon>
    </lineage>
</organism>
<evidence type="ECO:0000256" key="1">
    <source>
        <dbReference type="ARBA" id="ARBA00004651"/>
    </source>
</evidence>
<evidence type="ECO:0000256" key="3">
    <source>
        <dbReference type="ARBA" id="ARBA00022475"/>
    </source>
</evidence>
<dbReference type="EMBL" id="MFLJ01000011">
    <property type="protein sequence ID" value="OGG64778.1"/>
    <property type="molecule type" value="Genomic_DNA"/>
</dbReference>
<feature type="domain" description="VTT" evidence="8">
    <location>
        <begin position="41"/>
        <end position="166"/>
    </location>
</feature>
<name>A0A1F6DTQ7_9BACT</name>
<feature type="transmembrane region" description="Helical" evidence="7">
    <location>
        <begin position="178"/>
        <end position="195"/>
    </location>
</feature>
<dbReference type="Proteomes" id="UP000177232">
    <property type="component" value="Unassembled WGS sequence"/>
</dbReference>
<keyword evidence="5 7" id="KW-1133">Transmembrane helix</keyword>
<dbReference type="InterPro" id="IPR032816">
    <property type="entry name" value="VTT_dom"/>
</dbReference>
<evidence type="ECO:0000313" key="10">
    <source>
        <dbReference type="Proteomes" id="UP000177232"/>
    </source>
</evidence>
<evidence type="ECO:0000313" key="9">
    <source>
        <dbReference type="EMBL" id="OGG64778.1"/>
    </source>
</evidence>
<comment type="similarity">
    <text evidence="2 7">Belongs to the DedA family.</text>
</comment>